<evidence type="ECO:0000256" key="1">
    <source>
        <dbReference type="SAM" id="Phobius"/>
    </source>
</evidence>
<organism evidence="2">
    <name type="scientific">Anguilla anguilla</name>
    <name type="common">European freshwater eel</name>
    <name type="synonym">Muraena anguilla</name>
    <dbReference type="NCBI Taxonomy" id="7936"/>
    <lineage>
        <taxon>Eukaryota</taxon>
        <taxon>Metazoa</taxon>
        <taxon>Chordata</taxon>
        <taxon>Craniata</taxon>
        <taxon>Vertebrata</taxon>
        <taxon>Euteleostomi</taxon>
        <taxon>Actinopterygii</taxon>
        <taxon>Neopterygii</taxon>
        <taxon>Teleostei</taxon>
        <taxon>Anguilliformes</taxon>
        <taxon>Anguillidae</taxon>
        <taxon>Anguilla</taxon>
    </lineage>
</organism>
<name>A0A0E9Q019_ANGAN</name>
<dbReference type="AlphaFoldDB" id="A0A0E9Q019"/>
<protein>
    <submittedName>
        <fullName evidence="2">Uncharacterized protein</fullName>
    </submittedName>
</protein>
<dbReference type="EMBL" id="GBXM01098730">
    <property type="protein sequence ID" value="JAH09847.1"/>
    <property type="molecule type" value="Transcribed_RNA"/>
</dbReference>
<evidence type="ECO:0000313" key="2">
    <source>
        <dbReference type="EMBL" id="JAH09847.1"/>
    </source>
</evidence>
<accession>A0A0E9Q019</accession>
<keyword evidence="1" id="KW-0812">Transmembrane</keyword>
<reference evidence="2" key="1">
    <citation type="submission" date="2014-11" db="EMBL/GenBank/DDBJ databases">
        <authorList>
            <person name="Amaro Gonzalez C."/>
        </authorList>
    </citation>
    <scope>NUCLEOTIDE SEQUENCE</scope>
</reference>
<keyword evidence="1" id="KW-1133">Transmembrane helix</keyword>
<sequence>MSIIAFIIANILELDSQLYNYGMFLEEKMCTCLTLCLTTLAFSLLLLFSMPTCGYSSL</sequence>
<proteinExistence type="predicted"/>
<feature type="transmembrane region" description="Helical" evidence="1">
    <location>
        <begin position="30"/>
        <end position="50"/>
    </location>
</feature>
<keyword evidence="1" id="KW-0472">Membrane</keyword>
<reference evidence="2" key="2">
    <citation type="journal article" date="2015" name="Fish Shellfish Immunol.">
        <title>Early steps in the European eel (Anguilla anguilla)-Vibrio vulnificus interaction in the gills: Role of the RtxA13 toxin.</title>
        <authorList>
            <person name="Callol A."/>
            <person name="Pajuelo D."/>
            <person name="Ebbesson L."/>
            <person name="Teles M."/>
            <person name="MacKenzie S."/>
            <person name="Amaro C."/>
        </authorList>
    </citation>
    <scope>NUCLEOTIDE SEQUENCE</scope>
</reference>